<dbReference type="SUPFAM" id="SSF53756">
    <property type="entry name" value="UDP-Glycosyltransferase/glycogen phosphorylase"/>
    <property type="match status" value="1"/>
</dbReference>
<dbReference type="OrthoDB" id="9815550at2"/>
<keyword evidence="3 6" id="KW-0808">Transferase</keyword>
<dbReference type="EMBL" id="WBOT01000001">
    <property type="protein sequence ID" value="KAB2335694.1"/>
    <property type="molecule type" value="Genomic_DNA"/>
</dbReference>
<name>A0A7V7UXK9_9BACI</name>
<sequence>MKILLATFWEIPHLGGVWNYMNQLKKKLEYRGHEVEIGGYGKKANHICFISSGRVIKKTELSFIPKPVHHYIDPIVAFYENQIDFYREAMKQMELEQFDLIHTQDVLSSYVFGQIKPSKSAHIATLHGCVAEEIKKSFYHGKQDRVSILASQYLDQLEHNGASAAYKTVLANQWMISKLCSEYGVDTKQVKKRHYGYDIERFKEMQLIPSQLIKPLDKKLILYSGRLNDFKGVPYLIQALNDLKPMRNDWICWIAGDGPQSEEYKQRVSKMNLGDVIQFIGNRADIPSLLSQADLLIHPSLLDNQPLSIIEAQISGTAVIASEVGGVPEMMEHGMTGVLVPPANAEALCEHIAYLLEHDDYRNNVGIRAQEWANQHWDPEAEAEDLLSLYTEAIEAAHK</sequence>
<keyword evidence="2" id="KW-0328">Glycosyltransferase</keyword>
<accession>A0A7V7UXK9</accession>
<protein>
    <submittedName>
        <fullName evidence="6">Glycosyltransferase family 4 protein</fullName>
    </submittedName>
</protein>
<organism evidence="6 7">
    <name type="scientific">Bacillus mesophilum</name>
    <dbReference type="NCBI Taxonomy" id="1071718"/>
    <lineage>
        <taxon>Bacteria</taxon>
        <taxon>Bacillati</taxon>
        <taxon>Bacillota</taxon>
        <taxon>Bacilli</taxon>
        <taxon>Bacillales</taxon>
        <taxon>Bacillaceae</taxon>
        <taxon>Bacillus</taxon>
    </lineage>
</organism>
<dbReference type="InterPro" id="IPR001296">
    <property type="entry name" value="Glyco_trans_1"/>
</dbReference>
<feature type="domain" description="Glycosyltransferase subfamily 4-like N-terminal" evidence="5">
    <location>
        <begin position="15"/>
        <end position="201"/>
    </location>
</feature>
<comment type="caution">
    <text evidence="6">The sequence shown here is derived from an EMBL/GenBank/DDBJ whole genome shotgun (WGS) entry which is preliminary data.</text>
</comment>
<keyword evidence="7" id="KW-1185">Reference proteome</keyword>
<gene>
    <name evidence="6" type="ORF">F7732_03765</name>
</gene>
<proteinExistence type="inferred from homology"/>
<dbReference type="PANTHER" id="PTHR12526:SF510">
    <property type="entry name" value="D-INOSITOL 3-PHOSPHATE GLYCOSYLTRANSFERASE"/>
    <property type="match status" value="1"/>
</dbReference>
<reference evidence="6 7" key="1">
    <citation type="journal article" date="2014" name="Arch. Microbiol.">
        <title>Bacillus mesophilum sp. nov., strain IITR-54T, a novel 4-chlorobiphenyl dechlorinating bacterium.</title>
        <authorList>
            <person name="Manickam N."/>
            <person name="Singh N.K."/>
            <person name="Bajaj A."/>
            <person name="Kumar R.M."/>
            <person name="Kaur G."/>
            <person name="Kaur N."/>
            <person name="Bala M."/>
            <person name="Kumar A."/>
            <person name="Mayilraj S."/>
        </authorList>
    </citation>
    <scope>NUCLEOTIDE SEQUENCE [LARGE SCALE GENOMIC DNA]</scope>
    <source>
        <strain evidence="6 7">IITR-54</strain>
    </source>
</reference>
<evidence type="ECO:0000256" key="3">
    <source>
        <dbReference type="ARBA" id="ARBA00022679"/>
    </source>
</evidence>
<dbReference type="Pfam" id="PF13439">
    <property type="entry name" value="Glyco_transf_4"/>
    <property type="match status" value="1"/>
</dbReference>
<dbReference type="CDD" id="cd03801">
    <property type="entry name" value="GT4_PimA-like"/>
    <property type="match status" value="1"/>
</dbReference>
<dbReference type="PANTHER" id="PTHR12526">
    <property type="entry name" value="GLYCOSYLTRANSFERASE"/>
    <property type="match status" value="1"/>
</dbReference>
<evidence type="ECO:0000256" key="2">
    <source>
        <dbReference type="ARBA" id="ARBA00022676"/>
    </source>
</evidence>
<dbReference type="AlphaFoldDB" id="A0A7V7UXK9"/>
<dbReference type="GO" id="GO:0016757">
    <property type="term" value="F:glycosyltransferase activity"/>
    <property type="evidence" value="ECO:0007669"/>
    <property type="project" value="UniProtKB-KW"/>
</dbReference>
<comment type="similarity">
    <text evidence="1">Belongs to the glycosyltransferase group 1 family. Glycosyltransferase 4 subfamily.</text>
</comment>
<evidence type="ECO:0000313" key="7">
    <source>
        <dbReference type="Proteomes" id="UP000441354"/>
    </source>
</evidence>
<evidence type="ECO:0000259" key="4">
    <source>
        <dbReference type="Pfam" id="PF00534"/>
    </source>
</evidence>
<evidence type="ECO:0000256" key="1">
    <source>
        <dbReference type="ARBA" id="ARBA00009481"/>
    </source>
</evidence>
<evidence type="ECO:0000313" key="6">
    <source>
        <dbReference type="EMBL" id="KAB2335694.1"/>
    </source>
</evidence>
<dbReference type="InterPro" id="IPR028098">
    <property type="entry name" value="Glyco_trans_4-like_N"/>
</dbReference>
<feature type="domain" description="Glycosyl transferase family 1" evidence="4">
    <location>
        <begin position="209"/>
        <end position="372"/>
    </location>
</feature>
<dbReference type="Pfam" id="PF00534">
    <property type="entry name" value="Glycos_transf_1"/>
    <property type="match status" value="1"/>
</dbReference>
<evidence type="ECO:0000259" key="5">
    <source>
        <dbReference type="Pfam" id="PF13439"/>
    </source>
</evidence>
<dbReference type="RefSeq" id="WP_151572309.1">
    <property type="nucleotide sequence ID" value="NZ_WBOT01000001.1"/>
</dbReference>
<dbReference type="Proteomes" id="UP000441354">
    <property type="component" value="Unassembled WGS sequence"/>
</dbReference>
<dbReference type="Gene3D" id="3.40.50.2000">
    <property type="entry name" value="Glycogen Phosphorylase B"/>
    <property type="match status" value="2"/>
</dbReference>